<dbReference type="Pfam" id="PF13304">
    <property type="entry name" value="AAA_21"/>
    <property type="match status" value="1"/>
</dbReference>
<dbReference type="InterPro" id="IPR027417">
    <property type="entry name" value="P-loop_NTPase"/>
</dbReference>
<dbReference type="SUPFAM" id="SSF52540">
    <property type="entry name" value="P-loop containing nucleoside triphosphate hydrolases"/>
    <property type="match status" value="1"/>
</dbReference>
<dbReference type="GO" id="GO:0005524">
    <property type="term" value="F:ATP binding"/>
    <property type="evidence" value="ECO:0007669"/>
    <property type="project" value="UniProtKB-KW"/>
</dbReference>
<sequence>MLIRFSVGNFRSVNEPVELTFVAVDEDRDVVRPHPHIGVGLLPAAGILGPNASGKTNVLRALQWLCDAVRGSVTRWDDEIPVQPFAFGDPGDEGPSETTFTVELAIDGIRYEYLLDLDSKRVAYEALFHYPHRRRSLVFERDGGTLRLQRGLGALSGTRALLTDRVLALSIMRRFDEPTTSACGQALRRITSLGRSLNLELLPHPVSPRMTSQFWAEASPELRRRALALLRLADLGVEDVELVREPDLTDSSPGKQLPLPDLEPTRRRRVLRSRYGGPELRLVHRAGQERATLALSEESAGTQGWLRLIAPVLGALDTGALVLFDEIDASLHPVLTLELLRLFQDQDSNPNGAQLLFTTHDTGLLNHLGRDEVWLTQRRPDGSTELGALSDFAGRAVRRSANLEKGYLEGRFGALPDTHRPDLLRELGLTG</sequence>
<dbReference type="EMBL" id="CP032514">
    <property type="protein sequence ID" value="AYD90554.1"/>
    <property type="molecule type" value="Genomic_DNA"/>
</dbReference>
<keyword evidence="2" id="KW-0547">Nucleotide-binding</keyword>
<organism evidence="2 3">
    <name type="scientific">Actinomyces lilanjuaniae</name>
    <dbReference type="NCBI Taxonomy" id="2321394"/>
    <lineage>
        <taxon>Bacteria</taxon>
        <taxon>Bacillati</taxon>
        <taxon>Actinomycetota</taxon>
        <taxon>Actinomycetes</taxon>
        <taxon>Actinomycetales</taxon>
        <taxon>Actinomycetaceae</taxon>
        <taxon>Actinomyces</taxon>
    </lineage>
</organism>
<keyword evidence="2" id="KW-0067">ATP-binding</keyword>
<dbReference type="PANTHER" id="PTHR40396">
    <property type="entry name" value="ATPASE-LIKE PROTEIN"/>
    <property type="match status" value="1"/>
</dbReference>
<dbReference type="PANTHER" id="PTHR40396:SF1">
    <property type="entry name" value="ATPASE AAA-TYPE CORE DOMAIN-CONTAINING PROTEIN"/>
    <property type="match status" value="1"/>
</dbReference>
<evidence type="ECO:0000313" key="2">
    <source>
        <dbReference type="EMBL" id="AYD90554.1"/>
    </source>
</evidence>
<reference evidence="2 3" key="1">
    <citation type="submission" date="2018-09" db="EMBL/GenBank/DDBJ databases">
        <authorList>
            <person name="Li J."/>
        </authorList>
    </citation>
    <scope>NUCLEOTIDE SEQUENCE [LARGE SCALE GENOMIC DNA]</scope>
    <source>
        <strain evidence="2 3">2129</strain>
    </source>
</reference>
<proteinExistence type="predicted"/>
<dbReference type="Proteomes" id="UP000273001">
    <property type="component" value="Chromosome"/>
</dbReference>
<accession>A0ABN5PQI2</accession>
<evidence type="ECO:0000313" key="3">
    <source>
        <dbReference type="Proteomes" id="UP000273001"/>
    </source>
</evidence>
<name>A0ABN5PQI2_9ACTO</name>
<dbReference type="RefSeq" id="WP_119835510.1">
    <property type="nucleotide sequence ID" value="NZ_CP032514.1"/>
</dbReference>
<gene>
    <name evidence="2" type="ORF">D5R93_12100</name>
</gene>
<protein>
    <submittedName>
        <fullName evidence="2">ATP-binding protein</fullName>
    </submittedName>
</protein>
<dbReference type="InterPro" id="IPR003959">
    <property type="entry name" value="ATPase_AAA_core"/>
</dbReference>
<feature type="domain" description="ATPase AAA-type core" evidence="1">
    <location>
        <begin position="46"/>
        <end position="366"/>
    </location>
</feature>
<evidence type="ECO:0000259" key="1">
    <source>
        <dbReference type="Pfam" id="PF13304"/>
    </source>
</evidence>
<keyword evidence="3" id="KW-1185">Reference proteome</keyword>
<dbReference type="Gene3D" id="3.40.50.300">
    <property type="entry name" value="P-loop containing nucleotide triphosphate hydrolases"/>
    <property type="match status" value="1"/>
</dbReference>